<feature type="region of interest" description="Disordered" evidence="9">
    <location>
        <begin position="297"/>
        <end position="318"/>
    </location>
</feature>
<evidence type="ECO:0000256" key="9">
    <source>
        <dbReference type="SAM" id="MobiDB-lite"/>
    </source>
</evidence>
<dbReference type="InterPro" id="IPR042211">
    <property type="entry name" value="CRISPR-assoc_Cas1_N"/>
</dbReference>
<evidence type="ECO:0000256" key="3">
    <source>
        <dbReference type="ARBA" id="ARBA00022759"/>
    </source>
</evidence>
<keyword evidence="7 8" id="KW-0238">DNA-binding</keyword>
<evidence type="ECO:0000256" key="8">
    <source>
        <dbReference type="HAMAP-Rule" id="MF_01470"/>
    </source>
</evidence>
<keyword evidence="6 8" id="KW-0051">Antiviral defense</keyword>
<keyword evidence="1 8" id="KW-0540">Nuclease</keyword>
<keyword evidence="3 8" id="KW-0255">Endonuclease</keyword>
<dbReference type="AlphaFoldDB" id="A0A317DWS3"/>
<dbReference type="InterPro" id="IPR019851">
    <property type="entry name" value="CRISPR-assoc_Cas1_ECOLI"/>
</dbReference>
<gene>
    <name evidence="8" type="primary">cas1</name>
    <name evidence="10" type="ORF">DKG75_17645</name>
</gene>
<keyword evidence="2 8" id="KW-0479">Metal-binding</keyword>
<feature type="binding site" evidence="8">
    <location>
        <position position="238"/>
    </location>
    <ligand>
        <name>Mn(2+)</name>
        <dbReference type="ChEBI" id="CHEBI:29035"/>
    </ligand>
</feature>
<evidence type="ECO:0000256" key="6">
    <source>
        <dbReference type="ARBA" id="ARBA00023118"/>
    </source>
</evidence>
<dbReference type="GO" id="GO:0004520">
    <property type="term" value="F:DNA endonuclease activity"/>
    <property type="evidence" value="ECO:0007669"/>
    <property type="project" value="InterPro"/>
</dbReference>
<evidence type="ECO:0000256" key="2">
    <source>
        <dbReference type="ARBA" id="ARBA00022723"/>
    </source>
</evidence>
<dbReference type="EC" id="3.1.-.-" evidence="8"/>
<reference evidence="11" key="1">
    <citation type="submission" date="2018-05" db="EMBL/GenBank/DDBJ databases">
        <title>Zavarzinia sp. HR-AS.</title>
        <authorList>
            <person name="Lee Y."/>
            <person name="Jeon C.O."/>
        </authorList>
    </citation>
    <scope>NUCLEOTIDE SEQUENCE [LARGE SCALE GENOMIC DNA]</scope>
    <source>
        <strain evidence="11">DSM 1231</strain>
    </source>
</reference>
<dbReference type="HAMAP" id="MF_01470">
    <property type="entry name" value="Cas1"/>
    <property type="match status" value="1"/>
</dbReference>
<dbReference type="Proteomes" id="UP000246077">
    <property type="component" value="Unassembled WGS sequence"/>
</dbReference>
<dbReference type="OrthoDB" id="9777847at2"/>
<evidence type="ECO:0000256" key="5">
    <source>
        <dbReference type="ARBA" id="ARBA00022842"/>
    </source>
</evidence>
<organism evidence="10 11">
    <name type="scientific">Zavarzinia compransoris</name>
    <dbReference type="NCBI Taxonomy" id="1264899"/>
    <lineage>
        <taxon>Bacteria</taxon>
        <taxon>Pseudomonadati</taxon>
        <taxon>Pseudomonadota</taxon>
        <taxon>Alphaproteobacteria</taxon>
        <taxon>Rhodospirillales</taxon>
        <taxon>Zavarziniaceae</taxon>
        <taxon>Zavarzinia</taxon>
    </lineage>
</organism>
<dbReference type="GO" id="GO:0046872">
    <property type="term" value="F:metal ion binding"/>
    <property type="evidence" value="ECO:0007669"/>
    <property type="project" value="UniProtKB-UniRule"/>
</dbReference>
<dbReference type="EMBL" id="QGLF01000005">
    <property type="protein sequence ID" value="PWR18804.1"/>
    <property type="molecule type" value="Genomic_DNA"/>
</dbReference>
<dbReference type="PANTHER" id="PTHR34353">
    <property type="entry name" value="CRISPR-ASSOCIATED ENDONUCLEASE CAS1 1"/>
    <property type="match status" value="1"/>
</dbReference>
<evidence type="ECO:0000256" key="4">
    <source>
        <dbReference type="ARBA" id="ARBA00022801"/>
    </source>
</evidence>
<comment type="subunit">
    <text evidence="8">Homodimer, forms a heterotetramer with a Cas2 homodimer.</text>
</comment>
<dbReference type="NCBIfam" id="TIGR03638">
    <property type="entry name" value="cas1_ECOLI"/>
    <property type="match status" value="1"/>
</dbReference>
<comment type="similarity">
    <text evidence="8">Belongs to the CRISPR-associated endonuclease Cas1 family.</text>
</comment>
<proteinExistence type="inferred from homology"/>
<dbReference type="InterPro" id="IPR002729">
    <property type="entry name" value="CRISPR-assoc_Cas1"/>
</dbReference>
<keyword evidence="4 8" id="KW-0378">Hydrolase</keyword>
<dbReference type="RefSeq" id="WP_109922490.1">
    <property type="nucleotide sequence ID" value="NZ_QGLF01000005.1"/>
</dbReference>
<dbReference type="GO" id="GO:0043571">
    <property type="term" value="P:maintenance of CRISPR repeat elements"/>
    <property type="evidence" value="ECO:0007669"/>
    <property type="project" value="UniProtKB-UniRule"/>
</dbReference>
<keyword evidence="8" id="KW-0464">Manganese</keyword>
<dbReference type="Gene3D" id="3.100.10.20">
    <property type="entry name" value="CRISPR-associated endonuclease Cas1, N-terminal domain"/>
    <property type="match status" value="1"/>
</dbReference>
<name>A0A317DWS3_9PROT</name>
<keyword evidence="5 8" id="KW-0460">Magnesium</keyword>
<dbReference type="Pfam" id="PF01867">
    <property type="entry name" value="Cas_Cas1"/>
    <property type="match status" value="1"/>
</dbReference>
<dbReference type="Gene3D" id="1.20.120.920">
    <property type="entry name" value="CRISPR-associated endonuclease Cas1, C-terminal domain"/>
    <property type="match status" value="1"/>
</dbReference>
<evidence type="ECO:0000256" key="7">
    <source>
        <dbReference type="ARBA" id="ARBA00023125"/>
    </source>
</evidence>
<comment type="caution">
    <text evidence="10">The sequence shown here is derived from an EMBL/GenBank/DDBJ whole genome shotgun (WGS) entry which is preliminary data.</text>
</comment>
<dbReference type="NCBIfam" id="TIGR00287">
    <property type="entry name" value="cas1"/>
    <property type="match status" value="1"/>
</dbReference>
<dbReference type="PANTHER" id="PTHR34353:SF3">
    <property type="entry name" value="CRISPR-ASSOCIATED ENDONUCLEASE CAS1"/>
    <property type="match status" value="1"/>
</dbReference>
<dbReference type="GO" id="GO:0003677">
    <property type="term" value="F:DNA binding"/>
    <property type="evidence" value="ECO:0007669"/>
    <property type="project" value="UniProtKB-KW"/>
</dbReference>
<dbReference type="InterPro" id="IPR050646">
    <property type="entry name" value="Cas1"/>
</dbReference>
<dbReference type="InterPro" id="IPR042206">
    <property type="entry name" value="CRISPR-assoc_Cas1_C"/>
</dbReference>
<feature type="binding site" evidence="8">
    <location>
        <position position="158"/>
    </location>
    <ligand>
        <name>Mn(2+)</name>
        <dbReference type="ChEBI" id="CHEBI:29035"/>
    </ligand>
</feature>
<evidence type="ECO:0000313" key="10">
    <source>
        <dbReference type="EMBL" id="PWR18804.1"/>
    </source>
</evidence>
<dbReference type="GO" id="GO:0016787">
    <property type="term" value="F:hydrolase activity"/>
    <property type="evidence" value="ECO:0007669"/>
    <property type="project" value="UniProtKB-KW"/>
</dbReference>
<dbReference type="GO" id="GO:0051607">
    <property type="term" value="P:defense response to virus"/>
    <property type="evidence" value="ECO:0007669"/>
    <property type="project" value="UniProtKB-UniRule"/>
</dbReference>
<sequence>MLKGRLGLETARVPHADRQGLLWLARGNIHVEDGTLRFRAAGDDGLPPGDYAIPFQAISLLLMGPGTTISHDALRLLARHGTGLAAIGEGGVRLYTAPPLGPDDSRLARLQAAAWADTREGSKSAAQAARLDVARRLYAWRLGEVLPHRDIAVLRGIEGARMKETYRLLAQKYGIRWEGRRYDRSRPDAADAPNQAINHAASAVEAAAAIAVAATGTIPSLGFIHEDSGNAFILDIADLYRDSLVLPGAFEAVRQAERQPGISLERHVRRQITRRLQADKVIPGMIDRIKALFDPAAGRPPAPLPAADRGSEEDGAPW</sequence>
<comment type="function">
    <text evidence="8">CRISPR (clustered regularly interspaced short palindromic repeat), is an adaptive immune system that provides protection against mobile genetic elements (viruses, transposable elements and conjugative plasmids). CRISPR clusters contain spacers, sequences complementary to antecedent mobile elements, and target invading nucleic acids. CRISPR clusters are transcribed and processed into CRISPR RNA (crRNA). Acts as a dsDNA endonuclease. Involved in the integration of spacer DNA into the CRISPR cassette.</text>
</comment>
<feature type="binding site" evidence="8">
    <location>
        <position position="225"/>
    </location>
    <ligand>
        <name>Mn(2+)</name>
        <dbReference type="ChEBI" id="CHEBI:29035"/>
    </ligand>
</feature>
<keyword evidence="11" id="KW-1185">Reference proteome</keyword>
<comment type="cofactor">
    <cofactor evidence="8">
        <name>Mg(2+)</name>
        <dbReference type="ChEBI" id="CHEBI:18420"/>
    </cofactor>
    <cofactor evidence="8">
        <name>Mn(2+)</name>
        <dbReference type="ChEBI" id="CHEBI:29035"/>
    </cofactor>
</comment>
<protein>
    <recommendedName>
        <fullName evidence="8">CRISPR-associated endonuclease Cas1</fullName>
        <ecNumber evidence="8">3.1.-.-</ecNumber>
    </recommendedName>
</protein>
<evidence type="ECO:0000256" key="1">
    <source>
        <dbReference type="ARBA" id="ARBA00022722"/>
    </source>
</evidence>
<accession>A0A317DWS3</accession>
<evidence type="ECO:0000313" key="11">
    <source>
        <dbReference type="Proteomes" id="UP000246077"/>
    </source>
</evidence>